<reference evidence="1" key="1">
    <citation type="submission" date="2022-07" db="EMBL/GenBank/DDBJ databases">
        <authorList>
            <person name="Macas J."/>
            <person name="Novak P."/>
            <person name="Neumann P."/>
        </authorList>
    </citation>
    <scope>NUCLEOTIDE SEQUENCE</scope>
</reference>
<dbReference type="Proteomes" id="UP001152523">
    <property type="component" value="Unassembled WGS sequence"/>
</dbReference>
<proteinExistence type="predicted"/>
<name>A0AAV0F7I3_9ASTE</name>
<organism evidence="1 2">
    <name type="scientific">Cuscuta epithymum</name>
    <dbReference type="NCBI Taxonomy" id="186058"/>
    <lineage>
        <taxon>Eukaryota</taxon>
        <taxon>Viridiplantae</taxon>
        <taxon>Streptophyta</taxon>
        <taxon>Embryophyta</taxon>
        <taxon>Tracheophyta</taxon>
        <taxon>Spermatophyta</taxon>
        <taxon>Magnoliopsida</taxon>
        <taxon>eudicotyledons</taxon>
        <taxon>Gunneridae</taxon>
        <taxon>Pentapetalae</taxon>
        <taxon>asterids</taxon>
        <taxon>lamiids</taxon>
        <taxon>Solanales</taxon>
        <taxon>Convolvulaceae</taxon>
        <taxon>Cuscuteae</taxon>
        <taxon>Cuscuta</taxon>
        <taxon>Cuscuta subgen. Cuscuta</taxon>
    </lineage>
</organism>
<gene>
    <name evidence="1" type="ORF">CEPIT_LOCUS31363</name>
</gene>
<dbReference type="AlphaFoldDB" id="A0AAV0F7I3"/>
<comment type="caution">
    <text evidence="1">The sequence shown here is derived from an EMBL/GenBank/DDBJ whole genome shotgun (WGS) entry which is preliminary data.</text>
</comment>
<sequence length="122" mass="14347">MVQYHYKSPLESKVELKFDCKSASHNFNQSNPNQMCFHKFNISSLHVNLSTQSPWIHLVSRVHSKRKARHLTKKTSILTTRFKSQNADRHFPLEICFNRIQAIVAAKTKEDFLKKKIQLQTH</sequence>
<evidence type="ECO:0008006" key="3">
    <source>
        <dbReference type="Google" id="ProtNLM"/>
    </source>
</evidence>
<protein>
    <recommendedName>
        <fullName evidence="3">Ribosomal protein L28</fullName>
    </recommendedName>
</protein>
<keyword evidence="2" id="KW-1185">Reference proteome</keyword>
<evidence type="ECO:0000313" key="1">
    <source>
        <dbReference type="EMBL" id="CAH9131391.1"/>
    </source>
</evidence>
<accession>A0AAV0F7I3</accession>
<evidence type="ECO:0000313" key="2">
    <source>
        <dbReference type="Proteomes" id="UP001152523"/>
    </source>
</evidence>
<dbReference type="EMBL" id="CAMAPF010000965">
    <property type="protein sequence ID" value="CAH9131391.1"/>
    <property type="molecule type" value="Genomic_DNA"/>
</dbReference>